<dbReference type="InterPro" id="IPR001094">
    <property type="entry name" value="Flavdoxin-like"/>
</dbReference>
<proteinExistence type="predicted"/>
<dbReference type="PROSITE" id="PS50902">
    <property type="entry name" value="FLAVODOXIN_LIKE"/>
    <property type="match status" value="2"/>
</dbReference>
<dbReference type="InterPro" id="IPR001433">
    <property type="entry name" value="OxRdtase_FAD/NAD-bd"/>
</dbReference>
<dbReference type="SUPFAM" id="SSF63380">
    <property type="entry name" value="Riboflavin synthase domain-like"/>
    <property type="match status" value="1"/>
</dbReference>
<keyword evidence="4" id="KW-0285">Flavoprotein</keyword>
<keyword evidence="10" id="KW-0486">Methionine biosynthesis</keyword>
<evidence type="ECO:0000256" key="10">
    <source>
        <dbReference type="ARBA" id="ARBA00023167"/>
    </source>
</evidence>
<dbReference type="SUPFAM" id="SSF52218">
    <property type="entry name" value="Flavoproteins"/>
    <property type="match status" value="2"/>
</dbReference>
<comment type="cofactor">
    <cofactor evidence="2">
        <name>FAD</name>
        <dbReference type="ChEBI" id="CHEBI:57692"/>
    </cofactor>
</comment>
<dbReference type="PRINTS" id="PR00369">
    <property type="entry name" value="FLAVODOXIN"/>
</dbReference>
<keyword evidence="5" id="KW-0288">FMN</keyword>
<reference evidence="16 17" key="1">
    <citation type="submission" date="2019-03" db="EMBL/GenBank/DDBJ databases">
        <authorList>
            <person name="Gaulin E."/>
            <person name="Dumas B."/>
        </authorList>
    </citation>
    <scope>NUCLEOTIDE SEQUENCE [LARGE SCALE GENOMIC DNA]</scope>
    <source>
        <strain evidence="16">CBS 568.67</strain>
    </source>
</reference>
<dbReference type="InterPro" id="IPR029039">
    <property type="entry name" value="Flavoprotein-like_sf"/>
</dbReference>
<evidence type="ECO:0000256" key="8">
    <source>
        <dbReference type="ARBA" id="ARBA00022857"/>
    </source>
</evidence>
<dbReference type="GO" id="GO:0005829">
    <property type="term" value="C:cytosol"/>
    <property type="evidence" value="ECO:0007669"/>
    <property type="project" value="TreeGrafter"/>
</dbReference>
<dbReference type="Pfam" id="PF00667">
    <property type="entry name" value="FAD_binding_1"/>
    <property type="match status" value="1"/>
</dbReference>
<keyword evidence="9" id="KW-0560">Oxidoreductase</keyword>
<dbReference type="Proteomes" id="UP000332933">
    <property type="component" value="Unassembled WGS sequence"/>
</dbReference>
<dbReference type="GO" id="GO:0050660">
    <property type="term" value="F:flavin adenine dinucleotide binding"/>
    <property type="evidence" value="ECO:0007669"/>
    <property type="project" value="TreeGrafter"/>
</dbReference>
<evidence type="ECO:0000313" key="15">
    <source>
        <dbReference type="EMBL" id="KAF0701270.1"/>
    </source>
</evidence>
<sequence>MVDNRPHLFVFYGSQTGCAESIAKRVQSDALGYQITCDVLTLNEFEKSGVLALPHASIFIVCSTTGNGDPPANAEKFWRFLKKKVHPATLLQSLSFTVLALGDTNYDKFCYMGKNINRRMLELGATSLYALGCADEAMGLEDYVEPWIHGFWGVMMQSAATETTAVATAKEMLPPLAVAQEEPLKGAALVDHLHIFYGSQTGCAESIAKRIQTDAAERNLTVDLRPLNEFEKCGILTAPNAHVFIVCSTTGNGDPPSNAEKFWRFLKKKAHPSTLLQHLRFTVLALGDTNYDKFCYMGKNIHRRMKELGADCFYDIGCADEAMGLEDYVEPWMHGFWTLVGGAAGDAALARVESLAHETPPVETLGENPSLSGLSYLTAFNTMFPDGAPAVDAARLPRFQDASVAVSFDAAAVPPVKAAPGFLATVTEARYLTKPASARKVLWLEFDTTGSDIQYVPGDSIGIRCPNDPDVVAYLLARLNVPTHDVHAACTVQGTKKSGPAALHATLHDLLTHHYDLRALVKKATLRALAHYCTDTVQQSQLLYLSSKDGPASFQEFVEAQRLSLVEVLALFPSCQPPLAHVLSLLPMLSPRYYSIASSPLHHANLVQIAFTVVDYALDVGASLPHVPRHGLCTSWLQQLVQPIIAGNHSVVQVPLFHHPTKDFVLPASPAWPLVLIGPGTGVSPFVGFLQHRQLQKAKFVDDSESCGYWRGGMEVEHHESDFTLGPIHLFFGCRDRRHDFLFEAELAAFVDKAILTRLHVAASREQVAKHYVQHDLATHGAHLYDLIANQGGYVYVCGDGMHMAKDVHEALVQLFVEHGGLSRDDALAQWKDLALRQRYVKDIWG</sequence>
<keyword evidence="3" id="KW-0028">Amino-acid biosynthesis</keyword>
<name>A0A485KJN1_9STRA</name>
<evidence type="ECO:0000256" key="4">
    <source>
        <dbReference type="ARBA" id="ARBA00022630"/>
    </source>
</evidence>
<dbReference type="PANTHER" id="PTHR19384">
    <property type="entry name" value="NITRIC OXIDE SYNTHASE-RELATED"/>
    <property type="match status" value="1"/>
</dbReference>
<keyword evidence="6" id="KW-0949">S-adenosyl-L-methionine</keyword>
<dbReference type="PROSITE" id="PS51384">
    <property type="entry name" value="FAD_FR"/>
    <property type="match status" value="1"/>
</dbReference>
<dbReference type="InterPro" id="IPR017938">
    <property type="entry name" value="Riboflavin_synthase-like_b-brl"/>
</dbReference>
<dbReference type="EMBL" id="VJMH01005094">
    <property type="protein sequence ID" value="KAF0701270.1"/>
    <property type="molecule type" value="Genomic_DNA"/>
</dbReference>
<feature type="domain" description="Flavodoxin-like" evidence="13">
    <location>
        <begin position="193"/>
        <end position="337"/>
    </location>
</feature>
<dbReference type="EC" id="1.16.1.8" evidence="11"/>
<dbReference type="Gene3D" id="1.20.990.10">
    <property type="entry name" value="NADPH-cytochrome p450 Reductase, Chain A, domain 3"/>
    <property type="match status" value="1"/>
</dbReference>
<comment type="cofactor">
    <cofactor evidence="1">
        <name>FMN</name>
        <dbReference type="ChEBI" id="CHEBI:58210"/>
    </cofactor>
</comment>
<evidence type="ECO:0000313" key="16">
    <source>
        <dbReference type="EMBL" id="VFT85086.1"/>
    </source>
</evidence>
<gene>
    <name evidence="16" type="primary">Aste57867_8199</name>
    <name evidence="15" type="ORF">As57867_008168</name>
    <name evidence="16" type="ORF">ASTE57867_8199</name>
</gene>
<dbReference type="PANTHER" id="PTHR19384:SF84">
    <property type="entry name" value="METHIONINE SYNTHASE REDUCTASE"/>
    <property type="match status" value="1"/>
</dbReference>
<evidence type="ECO:0000256" key="11">
    <source>
        <dbReference type="ARBA" id="ARBA00039088"/>
    </source>
</evidence>
<accession>A0A485KJN1</accession>
<evidence type="ECO:0000256" key="12">
    <source>
        <dbReference type="ARBA" id="ARBA00040659"/>
    </source>
</evidence>
<dbReference type="InterPro" id="IPR001709">
    <property type="entry name" value="Flavoprot_Pyr_Nucl_cyt_Rdtase"/>
</dbReference>
<dbReference type="GO" id="GO:0010181">
    <property type="term" value="F:FMN binding"/>
    <property type="evidence" value="ECO:0007669"/>
    <property type="project" value="InterPro"/>
</dbReference>
<dbReference type="Pfam" id="PF00258">
    <property type="entry name" value="Flavodoxin_1"/>
    <property type="match status" value="2"/>
</dbReference>
<keyword evidence="7" id="KW-0274">FAD</keyword>
<dbReference type="InterPro" id="IPR023173">
    <property type="entry name" value="NADPH_Cyt_P450_Rdtase_alpha"/>
</dbReference>
<keyword evidence="17" id="KW-1185">Reference proteome</keyword>
<reference evidence="15" key="2">
    <citation type="submission" date="2019-06" db="EMBL/GenBank/DDBJ databases">
        <title>Genomics analysis of Aphanomyces spp. identifies a new class of oomycete effector associated with host adaptation.</title>
        <authorList>
            <person name="Gaulin E."/>
        </authorList>
    </citation>
    <scope>NUCLEOTIDE SEQUENCE</scope>
    <source>
        <strain evidence="15">CBS 578.67</strain>
    </source>
</reference>
<evidence type="ECO:0000256" key="6">
    <source>
        <dbReference type="ARBA" id="ARBA00022691"/>
    </source>
</evidence>
<evidence type="ECO:0000313" key="17">
    <source>
        <dbReference type="Proteomes" id="UP000332933"/>
    </source>
</evidence>
<dbReference type="Pfam" id="PF00175">
    <property type="entry name" value="NAD_binding_1"/>
    <property type="match status" value="1"/>
</dbReference>
<evidence type="ECO:0000256" key="9">
    <source>
        <dbReference type="ARBA" id="ARBA00023002"/>
    </source>
</evidence>
<dbReference type="InterPro" id="IPR003097">
    <property type="entry name" value="CysJ-like_FAD-binding"/>
</dbReference>
<dbReference type="FunFam" id="3.40.50.360:FF:000059">
    <property type="entry name" value="5-methyltetrahydrofolate-homocysteine methyltransferase reductase"/>
    <property type="match status" value="2"/>
</dbReference>
<feature type="domain" description="FAD-binding FR-type" evidence="14">
    <location>
        <begin position="419"/>
        <end position="667"/>
    </location>
</feature>
<evidence type="ECO:0000259" key="14">
    <source>
        <dbReference type="PROSITE" id="PS51384"/>
    </source>
</evidence>
<dbReference type="AlphaFoldDB" id="A0A485KJN1"/>
<dbReference type="GO" id="GO:0009086">
    <property type="term" value="P:methionine biosynthetic process"/>
    <property type="evidence" value="ECO:0007669"/>
    <property type="project" value="UniProtKB-KW"/>
</dbReference>
<dbReference type="OrthoDB" id="1856718at2759"/>
<evidence type="ECO:0000256" key="3">
    <source>
        <dbReference type="ARBA" id="ARBA00022605"/>
    </source>
</evidence>
<dbReference type="Gene3D" id="3.40.50.80">
    <property type="entry name" value="Nucleotide-binding domain of ferredoxin-NADP reductase (FNR) module"/>
    <property type="match status" value="1"/>
</dbReference>
<dbReference type="EMBL" id="CAADRA010005115">
    <property type="protein sequence ID" value="VFT85086.1"/>
    <property type="molecule type" value="Genomic_DNA"/>
</dbReference>
<organism evidence="16 17">
    <name type="scientific">Aphanomyces stellatus</name>
    <dbReference type="NCBI Taxonomy" id="120398"/>
    <lineage>
        <taxon>Eukaryota</taxon>
        <taxon>Sar</taxon>
        <taxon>Stramenopiles</taxon>
        <taxon>Oomycota</taxon>
        <taxon>Saprolegniomycetes</taxon>
        <taxon>Saprolegniales</taxon>
        <taxon>Verrucalvaceae</taxon>
        <taxon>Aphanomyces</taxon>
    </lineage>
</organism>
<dbReference type="GO" id="GO:0030586">
    <property type="term" value="F:[methionine synthase] reductase (NADPH) activity"/>
    <property type="evidence" value="ECO:0007669"/>
    <property type="project" value="UniProtKB-EC"/>
</dbReference>
<feature type="domain" description="Flavodoxin-like" evidence="13">
    <location>
        <begin position="8"/>
        <end position="152"/>
    </location>
</feature>
<dbReference type="InterPro" id="IPR008254">
    <property type="entry name" value="Flavodoxin/NO_synth"/>
</dbReference>
<keyword evidence="8" id="KW-0521">NADP</keyword>
<dbReference type="FunFam" id="1.20.990.10:FF:000007">
    <property type="entry name" value="Methionine synthase reductase"/>
    <property type="match status" value="1"/>
</dbReference>
<protein>
    <recommendedName>
        <fullName evidence="12">Methionine synthase reductase</fullName>
        <ecNumber evidence="11">1.16.1.8</ecNumber>
    </recommendedName>
</protein>
<dbReference type="SUPFAM" id="SSF52343">
    <property type="entry name" value="Ferredoxin reductase-like, C-terminal NADP-linked domain"/>
    <property type="match status" value="1"/>
</dbReference>
<dbReference type="GO" id="GO:0050667">
    <property type="term" value="P:homocysteine metabolic process"/>
    <property type="evidence" value="ECO:0007669"/>
    <property type="project" value="TreeGrafter"/>
</dbReference>
<dbReference type="Gene3D" id="2.40.30.10">
    <property type="entry name" value="Translation factors"/>
    <property type="match status" value="1"/>
</dbReference>
<dbReference type="PRINTS" id="PR00371">
    <property type="entry name" value="FPNCR"/>
</dbReference>
<dbReference type="InterPro" id="IPR039261">
    <property type="entry name" value="FNR_nucleotide-bd"/>
</dbReference>
<evidence type="ECO:0000256" key="2">
    <source>
        <dbReference type="ARBA" id="ARBA00001974"/>
    </source>
</evidence>
<evidence type="ECO:0000256" key="1">
    <source>
        <dbReference type="ARBA" id="ARBA00001917"/>
    </source>
</evidence>
<evidence type="ECO:0000256" key="5">
    <source>
        <dbReference type="ARBA" id="ARBA00022643"/>
    </source>
</evidence>
<evidence type="ECO:0000256" key="7">
    <source>
        <dbReference type="ARBA" id="ARBA00022827"/>
    </source>
</evidence>
<dbReference type="Gene3D" id="3.40.50.360">
    <property type="match status" value="2"/>
</dbReference>
<dbReference type="InterPro" id="IPR017927">
    <property type="entry name" value="FAD-bd_FR_type"/>
</dbReference>
<evidence type="ECO:0000259" key="13">
    <source>
        <dbReference type="PROSITE" id="PS50902"/>
    </source>
</evidence>